<dbReference type="PANTHER" id="PTHR30561:SF0">
    <property type="entry name" value="GUANIDINIUM EXPORTER"/>
    <property type="match status" value="1"/>
</dbReference>
<reference evidence="11 12" key="1">
    <citation type="submission" date="2020-08" db="EMBL/GenBank/DDBJ databases">
        <title>Sphingobacterium sp. DN00404 isolated from aquaculture water.</title>
        <authorList>
            <person name="Zhang M."/>
        </authorList>
    </citation>
    <scope>NUCLEOTIDE SEQUENCE [LARGE SCALE GENOMIC DNA]</scope>
    <source>
        <strain evidence="11 12">KCTC 32294</strain>
    </source>
</reference>
<keyword evidence="5 10" id="KW-1133">Transmembrane helix</keyword>
<dbReference type="RefSeq" id="WP_190309816.1">
    <property type="nucleotide sequence ID" value="NZ_JACNYK010000003.1"/>
</dbReference>
<evidence type="ECO:0000256" key="6">
    <source>
        <dbReference type="ARBA" id="ARBA00023136"/>
    </source>
</evidence>
<dbReference type="InterPro" id="IPR037185">
    <property type="entry name" value="EmrE-like"/>
</dbReference>
<accession>A0ABR7Y5T9</accession>
<dbReference type="EMBL" id="JACNYK010000003">
    <property type="protein sequence ID" value="MBD1426677.1"/>
    <property type="molecule type" value="Genomic_DNA"/>
</dbReference>
<dbReference type="SUPFAM" id="SSF103481">
    <property type="entry name" value="Multidrug resistance efflux transporter EmrE"/>
    <property type="match status" value="1"/>
</dbReference>
<proteinExistence type="inferred from homology"/>
<gene>
    <name evidence="11" type="ORF">H8B17_13885</name>
</gene>
<name>A0ABR7Y5T9_9SPHI</name>
<keyword evidence="3" id="KW-1003">Cell membrane</keyword>
<organism evidence="11 12">
    <name type="scientific">Sphingobacterium arenae</name>
    <dbReference type="NCBI Taxonomy" id="1280598"/>
    <lineage>
        <taxon>Bacteria</taxon>
        <taxon>Pseudomonadati</taxon>
        <taxon>Bacteroidota</taxon>
        <taxon>Sphingobacteriia</taxon>
        <taxon>Sphingobacteriales</taxon>
        <taxon>Sphingobacteriaceae</taxon>
        <taxon>Sphingobacterium</taxon>
    </lineage>
</organism>
<evidence type="ECO:0000256" key="5">
    <source>
        <dbReference type="ARBA" id="ARBA00022989"/>
    </source>
</evidence>
<protein>
    <recommendedName>
        <fullName evidence="8">Guanidinium exporter</fullName>
    </recommendedName>
</protein>
<dbReference type="InterPro" id="IPR045324">
    <property type="entry name" value="Small_multidrug_res"/>
</dbReference>
<evidence type="ECO:0000256" key="10">
    <source>
        <dbReference type="SAM" id="Phobius"/>
    </source>
</evidence>
<evidence type="ECO:0000256" key="8">
    <source>
        <dbReference type="ARBA" id="ARBA00039168"/>
    </source>
</evidence>
<dbReference type="Proteomes" id="UP000606494">
    <property type="component" value="Unassembled WGS sequence"/>
</dbReference>
<feature type="transmembrane region" description="Helical" evidence="10">
    <location>
        <begin position="33"/>
        <end position="51"/>
    </location>
</feature>
<dbReference type="Gene3D" id="1.10.3730.20">
    <property type="match status" value="1"/>
</dbReference>
<evidence type="ECO:0000256" key="1">
    <source>
        <dbReference type="ARBA" id="ARBA00004651"/>
    </source>
</evidence>
<comment type="caution">
    <text evidence="11">The sequence shown here is derived from an EMBL/GenBank/DDBJ whole genome shotgun (WGS) entry which is preliminary data.</text>
</comment>
<keyword evidence="4 9" id="KW-0812">Transmembrane</keyword>
<comment type="similarity">
    <text evidence="7">Belongs to the drug/metabolite transporter (DMT) superfamily. Small multidrug resistance (SMR) (TC 2.A.7.1) family. Gdx/SugE subfamily.</text>
</comment>
<sequence length="105" mass="11046">MNWVALIVAGVFEIGWPLGLKMAQQPQGSKVGWIVVALMSMAISGSLLFYAQKTIPMGTAYAVWTGLGAVGTLLVGILFFGDSATIMRLLSACLIVAGIIGLKIF</sequence>
<evidence type="ECO:0000256" key="4">
    <source>
        <dbReference type="ARBA" id="ARBA00022692"/>
    </source>
</evidence>
<feature type="transmembrane region" description="Helical" evidence="10">
    <location>
        <begin position="58"/>
        <end position="80"/>
    </location>
</feature>
<feature type="transmembrane region" description="Helical" evidence="10">
    <location>
        <begin position="86"/>
        <end position="104"/>
    </location>
</feature>
<evidence type="ECO:0000256" key="7">
    <source>
        <dbReference type="ARBA" id="ARBA00038151"/>
    </source>
</evidence>
<evidence type="ECO:0000256" key="3">
    <source>
        <dbReference type="ARBA" id="ARBA00022475"/>
    </source>
</evidence>
<evidence type="ECO:0000256" key="9">
    <source>
        <dbReference type="RuleBase" id="RU003942"/>
    </source>
</evidence>
<comment type="subcellular location">
    <subcellularLocation>
        <location evidence="1 9">Cell membrane</location>
        <topology evidence="1 9">Multi-pass membrane protein</topology>
    </subcellularLocation>
</comment>
<keyword evidence="12" id="KW-1185">Reference proteome</keyword>
<evidence type="ECO:0000313" key="11">
    <source>
        <dbReference type="EMBL" id="MBD1426677.1"/>
    </source>
</evidence>
<evidence type="ECO:0000256" key="2">
    <source>
        <dbReference type="ARBA" id="ARBA00022448"/>
    </source>
</evidence>
<evidence type="ECO:0000313" key="12">
    <source>
        <dbReference type="Proteomes" id="UP000606494"/>
    </source>
</evidence>
<dbReference type="PANTHER" id="PTHR30561">
    <property type="entry name" value="SMR FAMILY PROTON-DEPENDENT DRUG EFFLUX TRANSPORTER SUGE"/>
    <property type="match status" value="1"/>
</dbReference>
<dbReference type="Pfam" id="PF00893">
    <property type="entry name" value="Multi_Drug_Res"/>
    <property type="match status" value="1"/>
</dbReference>
<keyword evidence="6 10" id="KW-0472">Membrane</keyword>
<dbReference type="InterPro" id="IPR000390">
    <property type="entry name" value="Small_drug/metabolite_transptr"/>
</dbReference>
<keyword evidence="2" id="KW-0813">Transport</keyword>